<evidence type="ECO:0000313" key="2">
    <source>
        <dbReference type="Proteomes" id="UP000550707"/>
    </source>
</evidence>
<name>A0A7J8CRN8_MOLMO</name>
<dbReference type="InParanoid" id="A0A7J8CRN8"/>
<proteinExistence type="predicted"/>
<dbReference type="EMBL" id="JACASF010000020">
    <property type="protein sequence ID" value="KAF6413541.1"/>
    <property type="molecule type" value="Genomic_DNA"/>
</dbReference>
<evidence type="ECO:0000313" key="1">
    <source>
        <dbReference type="EMBL" id="KAF6413541.1"/>
    </source>
</evidence>
<reference evidence="1 2" key="1">
    <citation type="journal article" date="2020" name="Nature">
        <title>Six reference-quality genomes reveal evolution of bat adaptations.</title>
        <authorList>
            <person name="Jebb D."/>
            <person name="Huang Z."/>
            <person name="Pippel M."/>
            <person name="Hughes G.M."/>
            <person name="Lavrichenko K."/>
            <person name="Devanna P."/>
            <person name="Winkler S."/>
            <person name="Jermiin L.S."/>
            <person name="Skirmuntt E.C."/>
            <person name="Katzourakis A."/>
            <person name="Burkitt-Gray L."/>
            <person name="Ray D.A."/>
            <person name="Sullivan K.A.M."/>
            <person name="Roscito J.G."/>
            <person name="Kirilenko B.M."/>
            <person name="Davalos L.M."/>
            <person name="Corthals A.P."/>
            <person name="Power M.L."/>
            <person name="Jones G."/>
            <person name="Ransome R.D."/>
            <person name="Dechmann D.K.N."/>
            <person name="Locatelli A.G."/>
            <person name="Puechmaille S.J."/>
            <person name="Fedrigo O."/>
            <person name="Jarvis E.D."/>
            <person name="Hiller M."/>
            <person name="Vernes S.C."/>
            <person name="Myers E.W."/>
            <person name="Teeling E.C."/>
        </authorList>
    </citation>
    <scope>NUCLEOTIDE SEQUENCE [LARGE SCALE GENOMIC DNA]</scope>
    <source>
        <strain evidence="1">MMolMol1</strain>
        <tissue evidence="1">Muscle</tissue>
    </source>
</reference>
<sequence length="125" mass="13206">MPAAGGGLLLVSSGVCFYRRPQMLVSWDTPDLCLAWMPARVREMAALPQEGLAWSRIPPGSRFTGLLGMSGDRGFRFGAASTLAVGMGGGVTGRPGCTTVSTSPQRTAQTHQYPLSPCDLCSIHH</sequence>
<gene>
    <name evidence="1" type="ORF">HJG59_009746</name>
</gene>
<dbReference type="AlphaFoldDB" id="A0A7J8CRN8"/>
<dbReference type="Proteomes" id="UP000550707">
    <property type="component" value="Unassembled WGS sequence"/>
</dbReference>
<accession>A0A7J8CRN8</accession>
<protein>
    <submittedName>
        <fullName evidence="1">Uncharacterized protein</fullName>
    </submittedName>
</protein>
<keyword evidence="2" id="KW-1185">Reference proteome</keyword>
<comment type="caution">
    <text evidence="1">The sequence shown here is derived from an EMBL/GenBank/DDBJ whole genome shotgun (WGS) entry which is preliminary data.</text>
</comment>
<organism evidence="1 2">
    <name type="scientific">Molossus molossus</name>
    <name type="common">Pallas' mastiff bat</name>
    <name type="synonym">Vespertilio molossus</name>
    <dbReference type="NCBI Taxonomy" id="27622"/>
    <lineage>
        <taxon>Eukaryota</taxon>
        <taxon>Metazoa</taxon>
        <taxon>Chordata</taxon>
        <taxon>Craniata</taxon>
        <taxon>Vertebrata</taxon>
        <taxon>Euteleostomi</taxon>
        <taxon>Mammalia</taxon>
        <taxon>Eutheria</taxon>
        <taxon>Laurasiatheria</taxon>
        <taxon>Chiroptera</taxon>
        <taxon>Yangochiroptera</taxon>
        <taxon>Molossidae</taxon>
        <taxon>Molossus</taxon>
    </lineage>
</organism>